<sequence length="68" mass="7727">MTQLSDAAEPEHLTRTTSWMEQVELHMRAHNSAPLTSRQHERLQIARANGVEPWAAFDQIVGADNVQF</sequence>
<name>A0A857FJ13_KOMXY</name>
<evidence type="ECO:0000313" key="2">
    <source>
        <dbReference type="Proteomes" id="UP000464674"/>
    </source>
</evidence>
<proteinExistence type="predicted"/>
<gene>
    <name evidence="1" type="ORF">FMA36_00100</name>
</gene>
<reference evidence="1 2" key="1">
    <citation type="journal article" date="2020" name="Carbohydr. Polym.">
        <title>Characterization and optimization of production of bacterial cellulose from strain CGMCC 17276 based on whole-genome analysis.</title>
        <authorList>
            <person name="Lu T."/>
            <person name="Gao H."/>
            <person name="Liao B."/>
            <person name="Wu J."/>
            <person name="Zhang W."/>
            <person name="Huang J."/>
            <person name="Liu M."/>
            <person name="Huang J."/>
            <person name="Chang Z."/>
            <person name="Jin M."/>
            <person name="Yi Z."/>
            <person name="Jiang D."/>
        </authorList>
    </citation>
    <scope>NUCLEOTIDE SEQUENCE [LARGE SCALE GENOMIC DNA]</scope>
    <source>
        <strain evidence="1 2">CGMCC 17276</strain>
    </source>
</reference>
<dbReference type="EMBL" id="CP041348">
    <property type="protein sequence ID" value="QHC34126.1"/>
    <property type="molecule type" value="Genomic_DNA"/>
</dbReference>
<dbReference type="RefSeq" id="WP_159259977.1">
    <property type="nucleotide sequence ID" value="NZ_CP041348.1"/>
</dbReference>
<dbReference type="Proteomes" id="UP000464674">
    <property type="component" value="Chromosome"/>
</dbReference>
<accession>A0A857FJ13</accession>
<dbReference type="OrthoDB" id="7278995at2"/>
<dbReference type="AlphaFoldDB" id="A0A857FJ13"/>
<organism evidence="1 2">
    <name type="scientific">Komagataeibacter xylinus</name>
    <name type="common">Gluconacetobacter xylinus</name>
    <dbReference type="NCBI Taxonomy" id="28448"/>
    <lineage>
        <taxon>Bacteria</taxon>
        <taxon>Pseudomonadati</taxon>
        <taxon>Pseudomonadota</taxon>
        <taxon>Alphaproteobacteria</taxon>
        <taxon>Acetobacterales</taxon>
        <taxon>Acetobacteraceae</taxon>
        <taxon>Komagataeibacter</taxon>
    </lineage>
</organism>
<protein>
    <submittedName>
        <fullName evidence="1">Uncharacterized protein</fullName>
    </submittedName>
</protein>
<evidence type="ECO:0000313" key="1">
    <source>
        <dbReference type="EMBL" id="QHC34126.1"/>
    </source>
</evidence>